<dbReference type="Proteomes" id="UP000828390">
    <property type="component" value="Unassembled WGS sequence"/>
</dbReference>
<feature type="region of interest" description="Disordered" evidence="1">
    <location>
        <begin position="1"/>
        <end position="21"/>
    </location>
</feature>
<reference evidence="2" key="1">
    <citation type="journal article" date="2019" name="bioRxiv">
        <title>The Genome of the Zebra Mussel, Dreissena polymorpha: A Resource for Invasive Species Research.</title>
        <authorList>
            <person name="McCartney M.A."/>
            <person name="Auch B."/>
            <person name="Kono T."/>
            <person name="Mallez S."/>
            <person name="Zhang Y."/>
            <person name="Obille A."/>
            <person name="Becker A."/>
            <person name="Abrahante J.E."/>
            <person name="Garbe J."/>
            <person name="Badalamenti J.P."/>
            <person name="Herman A."/>
            <person name="Mangelson H."/>
            <person name="Liachko I."/>
            <person name="Sullivan S."/>
            <person name="Sone E.D."/>
            <person name="Koren S."/>
            <person name="Silverstein K.A.T."/>
            <person name="Beckman K.B."/>
            <person name="Gohl D.M."/>
        </authorList>
    </citation>
    <scope>NUCLEOTIDE SEQUENCE</scope>
    <source>
        <strain evidence="2">Duluth1</strain>
        <tissue evidence="2">Whole animal</tissue>
    </source>
</reference>
<feature type="compositionally biased region" description="Polar residues" evidence="1">
    <location>
        <begin position="1"/>
        <end position="13"/>
    </location>
</feature>
<evidence type="ECO:0000256" key="1">
    <source>
        <dbReference type="SAM" id="MobiDB-lite"/>
    </source>
</evidence>
<organism evidence="2 3">
    <name type="scientific">Dreissena polymorpha</name>
    <name type="common">Zebra mussel</name>
    <name type="synonym">Mytilus polymorpha</name>
    <dbReference type="NCBI Taxonomy" id="45954"/>
    <lineage>
        <taxon>Eukaryota</taxon>
        <taxon>Metazoa</taxon>
        <taxon>Spiralia</taxon>
        <taxon>Lophotrochozoa</taxon>
        <taxon>Mollusca</taxon>
        <taxon>Bivalvia</taxon>
        <taxon>Autobranchia</taxon>
        <taxon>Heteroconchia</taxon>
        <taxon>Euheterodonta</taxon>
        <taxon>Imparidentia</taxon>
        <taxon>Neoheterodontei</taxon>
        <taxon>Myida</taxon>
        <taxon>Dreissenoidea</taxon>
        <taxon>Dreissenidae</taxon>
        <taxon>Dreissena</taxon>
    </lineage>
</organism>
<comment type="caution">
    <text evidence="2">The sequence shown here is derived from an EMBL/GenBank/DDBJ whole genome shotgun (WGS) entry which is preliminary data.</text>
</comment>
<keyword evidence="3" id="KW-1185">Reference proteome</keyword>
<reference evidence="2" key="2">
    <citation type="submission" date="2020-11" db="EMBL/GenBank/DDBJ databases">
        <authorList>
            <person name="McCartney M.A."/>
            <person name="Auch B."/>
            <person name="Kono T."/>
            <person name="Mallez S."/>
            <person name="Becker A."/>
            <person name="Gohl D.M."/>
            <person name="Silverstein K.A.T."/>
            <person name="Koren S."/>
            <person name="Bechman K.B."/>
            <person name="Herman A."/>
            <person name="Abrahante J.E."/>
            <person name="Garbe J."/>
        </authorList>
    </citation>
    <scope>NUCLEOTIDE SEQUENCE</scope>
    <source>
        <strain evidence="2">Duluth1</strain>
        <tissue evidence="2">Whole animal</tissue>
    </source>
</reference>
<name>A0A9D4CIN7_DREPO</name>
<sequence length="52" mass="5800">MTRLVYSSGSSVPSKIKNLPDPEPRKKVYITDDMIAQVTCIGFEVEMARLAL</sequence>
<dbReference type="AlphaFoldDB" id="A0A9D4CIN7"/>
<protein>
    <submittedName>
        <fullName evidence="2">Uncharacterized protein</fullName>
    </submittedName>
</protein>
<gene>
    <name evidence="2" type="ORF">DPMN_050843</name>
</gene>
<dbReference type="EMBL" id="JAIWYP010000012">
    <property type="protein sequence ID" value="KAH3725015.1"/>
    <property type="molecule type" value="Genomic_DNA"/>
</dbReference>
<evidence type="ECO:0000313" key="3">
    <source>
        <dbReference type="Proteomes" id="UP000828390"/>
    </source>
</evidence>
<accession>A0A9D4CIN7</accession>
<proteinExistence type="predicted"/>
<evidence type="ECO:0000313" key="2">
    <source>
        <dbReference type="EMBL" id="KAH3725015.1"/>
    </source>
</evidence>